<feature type="domain" description="ABC transporter" evidence="4">
    <location>
        <begin position="2"/>
        <end position="227"/>
    </location>
</feature>
<dbReference type="AlphaFoldDB" id="A0A0X8GZR0"/>
<gene>
    <name evidence="5" type="ORF">AOC36_04325</name>
</gene>
<dbReference type="InterPro" id="IPR003439">
    <property type="entry name" value="ABC_transporter-like_ATP-bd"/>
</dbReference>
<dbReference type="GO" id="GO:0016887">
    <property type="term" value="F:ATP hydrolysis activity"/>
    <property type="evidence" value="ECO:0007669"/>
    <property type="project" value="InterPro"/>
</dbReference>
<evidence type="ECO:0000259" key="4">
    <source>
        <dbReference type="PROSITE" id="PS50893"/>
    </source>
</evidence>
<dbReference type="PROSITE" id="PS50893">
    <property type="entry name" value="ABC_TRANSPORTER_2"/>
    <property type="match status" value="1"/>
</dbReference>
<keyword evidence="6" id="KW-1185">Reference proteome</keyword>
<dbReference type="SUPFAM" id="SSF52540">
    <property type="entry name" value="P-loop containing nucleoside triphosphate hydrolases"/>
    <property type="match status" value="1"/>
</dbReference>
<evidence type="ECO:0000313" key="6">
    <source>
        <dbReference type="Proteomes" id="UP000063781"/>
    </source>
</evidence>
<protein>
    <recommendedName>
        <fullName evidence="4">ABC transporter domain-containing protein</fullName>
    </recommendedName>
</protein>
<dbReference type="KEGG" id="erl:AOC36_04325"/>
<evidence type="ECO:0000256" key="3">
    <source>
        <dbReference type="ARBA" id="ARBA00022840"/>
    </source>
</evidence>
<evidence type="ECO:0000256" key="1">
    <source>
        <dbReference type="ARBA" id="ARBA00022448"/>
    </source>
</evidence>
<dbReference type="InterPro" id="IPR051782">
    <property type="entry name" value="ABC_Transporter_VariousFunc"/>
</dbReference>
<sequence>MITIQNLSKIYNNKYAIKDVCLNIEPGEIYGFVGPNGAGKSTTIKALLNFIFPDEGTLSIAGFDAITQNKDIKQIVGYVPSEVNFYPEQTGYDLIKLSAKLHGITDFDRLNKLCDDFQVEKHKKMKALSLGNKKKIAIVCALAINPKVLIMDEPTSGLDPLIQSELFKHLKEMAQNGVTIFISSHNLREIQEHCDRVAFIKNGEILKVVLLNDYRLSGKFVHCEGEVDPLRPLAQKILSDKPNSLSFIYDGKLQDLFVALSNTTLRDVSIEDLSIEHQFIELYKEEGVEHDSITH</sequence>
<dbReference type="InterPro" id="IPR027417">
    <property type="entry name" value="P-loop_NTPase"/>
</dbReference>
<dbReference type="PANTHER" id="PTHR42939:SF1">
    <property type="entry name" value="ABC TRANSPORTER ATP-BINDING PROTEIN ALBC-RELATED"/>
    <property type="match status" value="1"/>
</dbReference>
<keyword evidence="2" id="KW-0547">Nucleotide-binding</keyword>
<dbReference type="InterPro" id="IPR017871">
    <property type="entry name" value="ABC_transporter-like_CS"/>
</dbReference>
<dbReference type="RefSeq" id="WP_067631785.1">
    <property type="nucleotide sequence ID" value="NZ_CP013213.1"/>
</dbReference>
<organism evidence="5 6">
    <name type="scientific">Erysipelothrix larvae</name>
    <dbReference type="NCBI Taxonomy" id="1514105"/>
    <lineage>
        <taxon>Bacteria</taxon>
        <taxon>Bacillati</taxon>
        <taxon>Bacillota</taxon>
        <taxon>Erysipelotrichia</taxon>
        <taxon>Erysipelotrichales</taxon>
        <taxon>Erysipelotrichaceae</taxon>
        <taxon>Erysipelothrix</taxon>
    </lineage>
</organism>
<dbReference type="PANTHER" id="PTHR42939">
    <property type="entry name" value="ABC TRANSPORTER ATP-BINDING PROTEIN ALBC-RELATED"/>
    <property type="match status" value="1"/>
</dbReference>
<dbReference type="PROSITE" id="PS00211">
    <property type="entry name" value="ABC_TRANSPORTER_1"/>
    <property type="match status" value="1"/>
</dbReference>
<dbReference type="InterPro" id="IPR003593">
    <property type="entry name" value="AAA+_ATPase"/>
</dbReference>
<dbReference type="EMBL" id="CP013213">
    <property type="protein sequence ID" value="AMC93224.1"/>
    <property type="molecule type" value="Genomic_DNA"/>
</dbReference>
<keyword evidence="3" id="KW-0067">ATP-binding</keyword>
<dbReference type="OrthoDB" id="9804819at2"/>
<reference evidence="5 6" key="1">
    <citation type="submission" date="2015-10" db="EMBL/GenBank/DDBJ databases">
        <title>Erysipelothrix larvae sp. LV19 isolated from the larval gut of the rhinoceros beetle, Trypoxylus dichotomus.</title>
        <authorList>
            <person name="Lim S."/>
            <person name="Kim B.-C."/>
        </authorList>
    </citation>
    <scope>NUCLEOTIDE SEQUENCE [LARGE SCALE GENOMIC DNA]</scope>
    <source>
        <strain evidence="5 6">LV19</strain>
    </source>
</reference>
<evidence type="ECO:0000256" key="2">
    <source>
        <dbReference type="ARBA" id="ARBA00022741"/>
    </source>
</evidence>
<dbReference type="CDD" id="cd03230">
    <property type="entry name" value="ABC_DR_subfamily_A"/>
    <property type="match status" value="1"/>
</dbReference>
<evidence type="ECO:0000313" key="5">
    <source>
        <dbReference type="EMBL" id="AMC93224.1"/>
    </source>
</evidence>
<dbReference type="SMART" id="SM00382">
    <property type="entry name" value="AAA"/>
    <property type="match status" value="1"/>
</dbReference>
<keyword evidence="1" id="KW-0813">Transport</keyword>
<dbReference type="GO" id="GO:0005524">
    <property type="term" value="F:ATP binding"/>
    <property type="evidence" value="ECO:0007669"/>
    <property type="project" value="UniProtKB-KW"/>
</dbReference>
<accession>A0A0X8GZR0</accession>
<name>A0A0X8GZR0_9FIRM</name>
<dbReference type="STRING" id="1514105.AOC36_04325"/>
<proteinExistence type="predicted"/>
<dbReference type="Proteomes" id="UP000063781">
    <property type="component" value="Chromosome"/>
</dbReference>
<dbReference type="Gene3D" id="3.40.50.300">
    <property type="entry name" value="P-loop containing nucleotide triphosphate hydrolases"/>
    <property type="match status" value="1"/>
</dbReference>
<dbReference type="Pfam" id="PF00005">
    <property type="entry name" value="ABC_tran"/>
    <property type="match status" value="1"/>
</dbReference>